<accession>A0A9P0PU08</accession>
<keyword evidence="3" id="KW-1185">Reference proteome</keyword>
<dbReference type="AlphaFoldDB" id="A0A9P0PU08"/>
<feature type="region of interest" description="Disordered" evidence="1">
    <location>
        <begin position="118"/>
        <end position="137"/>
    </location>
</feature>
<feature type="compositionally biased region" description="Polar residues" evidence="1">
    <location>
        <begin position="80"/>
        <end position="106"/>
    </location>
</feature>
<dbReference type="OrthoDB" id="5873004at2759"/>
<gene>
    <name evidence="2" type="ORF">ACAOBT_LOCUS23526</name>
</gene>
<evidence type="ECO:0000313" key="2">
    <source>
        <dbReference type="EMBL" id="CAH1997077.1"/>
    </source>
</evidence>
<reference evidence="2" key="1">
    <citation type="submission" date="2022-03" db="EMBL/GenBank/DDBJ databases">
        <authorList>
            <person name="Sayadi A."/>
        </authorList>
    </citation>
    <scope>NUCLEOTIDE SEQUENCE</scope>
</reference>
<feature type="region of interest" description="Disordered" evidence="1">
    <location>
        <begin position="75"/>
        <end position="106"/>
    </location>
</feature>
<comment type="caution">
    <text evidence="2">The sequence shown here is derived from an EMBL/GenBank/DDBJ whole genome shotgun (WGS) entry which is preliminary data.</text>
</comment>
<organism evidence="2 3">
    <name type="scientific">Acanthoscelides obtectus</name>
    <name type="common">Bean weevil</name>
    <name type="synonym">Bruchus obtectus</name>
    <dbReference type="NCBI Taxonomy" id="200917"/>
    <lineage>
        <taxon>Eukaryota</taxon>
        <taxon>Metazoa</taxon>
        <taxon>Ecdysozoa</taxon>
        <taxon>Arthropoda</taxon>
        <taxon>Hexapoda</taxon>
        <taxon>Insecta</taxon>
        <taxon>Pterygota</taxon>
        <taxon>Neoptera</taxon>
        <taxon>Endopterygota</taxon>
        <taxon>Coleoptera</taxon>
        <taxon>Polyphaga</taxon>
        <taxon>Cucujiformia</taxon>
        <taxon>Chrysomeloidea</taxon>
        <taxon>Chrysomelidae</taxon>
        <taxon>Bruchinae</taxon>
        <taxon>Bruchini</taxon>
        <taxon>Acanthoscelides</taxon>
    </lineage>
</organism>
<dbReference type="Proteomes" id="UP001152888">
    <property type="component" value="Unassembled WGS sequence"/>
</dbReference>
<name>A0A9P0PU08_ACAOB</name>
<evidence type="ECO:0000313" key="3">
    <source>
        <dbReference type="Proteomes" id="UP001152888"/>
    </source>
</evidence>
<feature type="compositionally biased region" description="Polar residues" evidence="1">
    <location>
        <begin position="118"/>
        <end position="131"/>
    </location>
</feature>
<evidence type="ECO:0000256" key="1">
    <source>
        <dbReference type="SAM" id="MobiDB-lite"/>
    </source>
</evidence>
<dbReference type="EMBL" id="CAKOFQ010007278">
    <property type="protein sequence ID" value="CAH1997077.1"/>
    <property type="molecule type" value="Genomic_DNA"/>
</dbReference>
<proteinExistence type="predicted"/>
<protein>
    <submittedName>
        <fullName evidence="2">Uncharacterized protein</fullName>
    </submittedName>
</protein>
<sequence>MLDIYQCSDNSVICNTSEQLSLGSLNEQKTFSSNQSSGSNIQYTPSVSSAPPYHCIENSERLSLSDLSLSEVMESSENLTTSQTSVSFPASASKNSLSPNVSPTQVYDRSAEDLLNTDNKLTSDGLSTDNLSLDPDVWNEDRPSGVNLIDFSPVETKAEVCTIIINIA</sequence>